<comment type="caution">
    <text evidence="1">The sequence shown here is derived from an EMBL/GenBank/DDBJ whole genome shotgun (WGS) entry which is preliminary data.</text>
</comment>
<dbReference type="InterPro" id="IPR025708">
    <property type="entry name" value="HSP15"/>
</dbReference>
<dbReference type="SMART" id="SM00363">
    <property type="entry name" value="S4"/>
    <property type="match status" value="1"/>
</dbReference>
<keyword evidence="1" id="KW-0346">Stress response</keyword>
<protein>
    <submittedName>
        <fullName evidence="1">Ribosome-associated heat shock protein Hsp15</fullName>
    </submittedName>
</protein>
<organism evidence="1 2">
    <name type="scientific">Aliikangiella maris</name>
    <dbReference type="NCBI Taxonomy" id="3162458"/>
    <lineage>
        <taxon>Bacteria</taxon>
        <taxon>Pseudomonadati</taxon>
        <taxon>Pseudomonadota</taxon>
        <taxon>Gammaproteobacteria</taxon>
        <taxon>Oceanospirillales</taxon>
        <taxon>Pleioneaceae</taxon>
        <taxon>Aliikangiella</taxon>
    </lineage>
</organism>
<gene>
    <name evidence="1" type="primary">hslR</name>
    <name evidence="1" type="ORF">ABVT43_16455</name>
</gene>
<dbReference type="Gene3D" id="3.10.290.10">
    <property type="entry name" value="RNA-binding S4 domain"/>
    <property type="match status" value="1"/>
</dbReference>
<dbReference type="InterPro" id="IPR002942">
    <property type="entry name" value="S4_RNA-bd"/>
</dbReference>
<dbReference type="EMBL" id="JBEVCJ010000026">
    <property type="protein sequence ID" value="MET1256735.1"/>
    <property type="molecule type" value="Genomic_DNA"/>
</dbReference>
<dbReference type="NCBIfam" id="NF007673">
    <property type="entry name" value="PRK10348.1"/>
    <property type="match status" value="1"/>
</dbReference>
<evidence type="ECO:0000313" key="2">
    <source>
        <dbReference type="Proteomes" id="UP001548189"/>
    </source>
</evidence>
<dbReference type="PIRSF" id="PIRSF016821">
    <property type="entry name" value="HSP15"/>
    <property type="match status" value="1"/>
</dbReference>
<name>A0ABV2BXU2_9GAMM</name>
<dbReference type="CDD" id="cd00165">
    <property type="entry name" value="S4"/>
    <property type="match status" value="1"/>
</dbReference>
<accession>A0ABV2BXU2</accession>
<dbReference type="InterPro" id="IPR036986">
    <property type="entry name" value="S4_RNA-bd_sf"/>
</dbReference>
<dbReference type="PROSITE" id="PS50889">
    <property type="entry name" value="S4"/>
    <property type="match status" value="1"/>
</dbReference>
<dbReference type="Proteomes" id="UP001548189">
    <property type="component" value="Unassembled WGS sequence"/>
</dbReference>
<keyword evidence="2" id="KW-1185">Reference proteome</keyword>
<dbReference type="Pfam" id="PF01479">
    <property type="entry name" value="S4"/>
    <property type="match status" value="1"/>
</dbReference>
<reference evidence="1 2" key="1">
    <citation type="submission" date="2024-06" db="EMBL/GenBank/DDBJ databases">
        <authorList>
            <person name="Li F."/>
        </authorList>
    </citation>
    <scope>NUCLEOTIDE SEQUENCE [LARGE SCALE GENOMIC DNA]</scope>
    <source>
        <strain evidence="1 2">GXAS 311</strain>
    </source>
</reference>
<dbReference type="SUPFAM" id="SSF55174">
    <property type="entry name" value="Alpha-L RNA-binding motif"/>
    <property type="match status" value="1"/>
</dbReference>
<proteinExistence type="predicted"/>
<evidence type="ECO:0000313" key="1">
    <source>
        <dbReference type="EMBL" id="MET1256735.1"/>
    </source>
</evidence>
<sequence>MSQERKLANKIRLDKWLWACRFYKTRAIAKAAIEGGKVHCEGQKPKPGKIIQIGDTIKLRQGFDEKTVVVKELSEQRGPAKIAQTLYEETPESIEKREQMTMMRKMAAPITQRKPDKKQRRAIHRFKNIHDYNPNAEGS</sequence>